<dbReference type="GO" id="GO:0003676">
    <property type="term" value="F:nucleic acid binding"/>
    <property type="evidence" value="ECO:0007669"/>
    <property type="project" value="InterPro"/>
</dbReference>
<protein>
    <submittedName>
        <fullName evidence="2">Ribonuclease R</fullName>
    </submittedName>
</protein>
<proteinExistence type="predicted"/>
<comment type="caution">
    <text evidence="2">The sequence shown here is derived from an EMBL/GenBank/DDBJ whole genome shotgun (WGS) entry which is preliminary data.</text>
</comment>
<dbReference type="InterPro" id="IPR012340">
    <property type="entry name" value="NA-bd_OB-fold"/>
</dbReference>
<dbReference type="Proteomes" id="UP000033945">
    <property type="component" value="Unassembled WGS sequence"/>
</dbReference>
<evidence type="ECO:0000313" key="3">
    <source>
        <dbReference type="Proteomes" id="UP000033945"/>
    </source>
</evidence>
<dbReference type="InterPro" id="IPR003029">
    <property type="entry name" value="S1_domain"/>
</dbReference>
<dbReference type="AlphaFoldDB" id="A0A0G1INK4"/>
<feature type="domain" description="S1 motif" evidence="1">
    <location>
        <begin position="1"/>
        <end position="76"/>
    </location>
</feature>
<dbReference type="Gene3D" id="2.40.50.140">
    <property type="entry name" value="Nucleic acid-binding proteins"/>
    <property type="match status" value="1"/>
</dbReference>
<dbReference type="CDD" id="cd04471">
    <property type="entry name" value="S1_RNase_R"/>
    <property type="match status" value="1"/>
</dbReference>
<dbReference type="Pfam" id="PF00575">
    <property type="entry name" value="S1"/>
    <property type="match status" value="1"/>
</dbReference>
<name>A0A0G1INK4_9BACT</name>
<gene>
    <name evidence="2" type="ORF">UW55_C0041G0004</name>
</gene>
<organism evidence="2 3">
    <name type="scientific">Candidatus Giovannonibacteria bacterium GW2011_GWA2_44_26</name>
    <dbReference type="NCBI Taxonomy" id="1618648"/>
    <lineage>
        <taxon>Bacteria</taxon>
        <taxon>Candidatus Giovannoniibacteriota</taxon>
    </lineage>
</organism>
<dbReference type="SUPFAM" id="SSF50249">
    <property type="entry name" value="Nucleic acid-binding proteins"/>
    <property type="match status" value="1"/>
</dbReference>
<reference evidence="2 3" key="1">
    <citation type="journal article" date="2015" name="Nature">
        <title>rRNA introns, odd ribosomes, and small enigmatic genomes across a large radiation of phyla.</title>
        <authorList>
            <person name="Brown C.T."/>
            <person name="Hug L.A."/>
            <person name="Thomas B.C."/>
            <person name="Sharon I."/>
            <person name="Castelle C.J."/>
            <person name="Singh A."/>
            <person name="Wilkins M.J."/>
            <person name="Williams K.H."/>
            <person name="Banfield J.F."/>
        </authorList>
    </citation>
    <scope>NUCLEOTIDE SEQUENCE [LARGE SCALE GENOMIC DNA]</scope>
</reference>
<dbReference type="EMBL" id="LCIT01000041">
    <property type="protein sequence ID" value="KKT60996.1"/>
    <property type="molecule type" value="Genomic_DNA"/>
</dbReference>
<dbReference type="PROSITE" id="PS50126">
    <property type="entry name" value="S1"/>
    <property type="match status" value="1"/>
</dbReference>
<evidence type="ECO:0000313" key="2">
    <source>
        <dbReference type="EMBL" id="KKT60996.1"/>
    </source>
</evidence>
<sequence>MISGITNWGVYVEESRTKASGMVRFKDMKDDFYVFNRETYSLIGTKSDKKYSIGDEVKIKIIGADPERRTLDYMFV</sequence>
<evidence type="ECO:0000259" key="1">
    <source>
        <dbReference type="PROSITE" id="PS50126"/>
    </source>
</evidence>
<accession>A0A0G1INK4</accession>